<organism evidence="2 3">
    <name type="scientific">Microbispora siamensis</name>
    <dbReference type="NCBI Taxonomy" id="564413"/>
    <lineage>
        <taxon>Bacteria</taxon>
        <taxon>Bacillati</taxon>
        <taxon>Actinomycetota</taxon>
        <taxon>Actinomycetes</taxon>
        <taxon>Streptosporangiales</taxon>
        <taxon>Streptosporangiaceae</taxon>
        <taxon>Microbispora</taxon>
    </lineage>
</organism>
<gene>
    <name evidence="2" type="ORF">Msi02_04090</name>
</gene>
<proteinExistence type="predicted"/>
<evidence type="ECO:0000256" key="1">
    <source>
        <dbReference type="SAM" id="MobiDB-lite"/>
    </source>
</evidence>
<protein>
    <submittedName>
        <fullName evidence="2">Uncharacterized protein</fullName>
    </submittedName>
</protein>
<feature type="region of interest" description="Disordered" evidence="1">
    <location>
        <begin position="1"/>
        <end position="65"/>
    </location>
</feature>
<accession>A0ABQ4GDT0</accession>
<evidence type="ECO:0000313" key="2">
    <source>
        <dbReference type="EMBL" id="GIH59592.1"/>
    </source>
</evidence>
<reference evidence="2 3" key="1">
    <citation type="submission" date="2021-01" db="EMBL/GenBank/DDBJ databases">
        <title>Whole genome shotgun sequence of Microbispora siamensis NBRC 104113.</title>
        <authorList>
            <person name="Komaki H."/>
            <person name="Tamura T."/>
        </authorList>
    </citation>
    <scope>NUCLEOTIDE SEQUENCE [LARGE SCALE GENOMIC DNA]</scope>
    <source>
        <strain evidence="2 3">NBRC 104113</strain>
    </source>
</reference>
<feature type="compositionally biased region" description="Basic and acidic residues" evidence="1">
    <location>
        <begin position="47"/>
        <end position="65"/>
    </location>
</feature>
<name>A0ABQ4GDT0_9ACTN</name>
<evidence type="ECO:0000313" key="3">
    <source>
        <dbReference type="Proteomes" id="UP000660454"/>
    </source>
</evidence>
<feature type="compositionally biased region" description="Basic and acidic residues" evidence="1">
    <location>
        <begin position="28"/>
        <end position="39"/>
    </location>
</feature>
<sequence length="65" mass="7602">MRRHGFRRVRLGEGRRFSRRSHGTGRLGARDVCDVPPREKKTRGKKTRGEKTPDNEDPDKWTPDT</sequence>
<comment type="caution">
    <text evidence="2">The sequence shown here is derived from an EMBL/GenBank/DDBJ whole genome shotgun (WGS) entry which is preliminary data.</text>
</comment>
<dbReference type="EMBL" id="BOOF01000002">
    <property type="protein sequence ID" value="GIH59592.1"/>
    <property type="molecule type" value="Genomic_DNA"/>
</dbReference>
<dbReference type="Proteomes" id="UP000660454">
    <property type="component" value="Unassembled WGS sequence"/>
</dbReference>
<keyword evidence="3" id="KW-1185">Reference proteome</keyword>